<keyword evidence="10" id="KW-0378">Hydrolase</keyword>
<keyword evidence="13" id="KW-0229">DNA integration</keyword>
<evidence type="ECO:0000256" key="1">
    <source>
        <dbReference type="ARBA" id="ARBA00011353"/>
    </source>
</evidence>
<keyword evidence="5" id="KW-0548">Nucleotidyltransferase</keyword>
<keyword evidence="6" id="KW-0540">Nuclease</keyword>
<evidence type="ECO:0000256" key="5">
    <source>
        <dbReference type="ARBA" id="ARBA00022695"/>
    </source>
</evidence>
<dbReference type="InterPro" id="IPR036397">
    <property type="entry name" value="RNaseH_sf"/>
</dbReference>
<evidence type="ECO:0000256" key="8">
    <source>
        <dbReference type="ARBA" id="ARBA00022750"/>
    </source>
</evidence>
<feature type="domain" description="Chromo" evidence="19">
    <location>
        <begin position="1868"/>
        <end position="1927"/>
    </location>
</feature>
<keyword evidence="16" id="KW-0238">DNA-binding</keyword>
<evidence type="ECO:0000256" key="17">
    <source>
        <dbReference type="ARBA" id="ARBA00023172"/>
    </source>
</evidence>
<dbReference type="SUPFAM" id="SSF53098">
    <property type="entry name" value="Ribonuclease H-like"/>
    <property type="match status" value="1"/>
</dbReference>
<feature type="domain" description="Reverse transcriptase" evidence="20">
    <location>
        <begin position="1015"/>
        <end position="1195"/>
    </location>
</feature>
<sequence>MNQDLETGTPVDNNNEQQPEEGSEEGSEEESEEGSEEVSEESSEDSSEEDQGENQTIEETNIQEGVLEEVVMPPKQPARSTEGSAVGESSRASGKKPVPPLPKSDPEPVPRAPSPDPDPDSEPEDDVEQVPMATPREVKIARPDLFYGDRKKLKAYLAQTGTYLVLNDHLLPGDTHKVLWASTYLRGVAETWFQPFKDEWFATNGGTTNQGVRNILGSWENYTGELKRLYGDVDEKRNAERRLAHLRQTKSPSEYAMLYRQHAVSVNWGEEAHMHQFRIGLKDSIKEELYRRPAVNKLDALIDLAIKIGNEQYEMILDKKGGSYFNRRKSDGKKDRGDPMELDAMKKGKTFKGKGKKHYEGKSKKGNSFGISSEELDRRRKNKLCFKCGLPGHMANTHKKDNKSSAAVRVGAMRIPRIMDISSESSEEESSNEEEERPNLVTIPEITVEADADEMAMASILETGSVPMRRTRRMRHPRNQGEAVSPNRWRSMPGVSGIWMIVPAEFEAIPTEQYPVSGELLVLKYYLTIGMRGLRGWEILDRSQLYRTVWWEEATVEERELDLEDLALVYETNLQSIVIKKGSREFLLPVERTRIQDDFDQMPEDAWMVIEEGLSHVVWGRYNVQHEGLPMITFWQDRLEAETQYGEIWGLGKSVEQLPEAEQYHVQQERREPVRIVVEQANWDVEALPTVNELEEDSLPLEAPIVLPGEDELLQGIDEQFNQEVAAHPLNSVERIPVVSDVSITEIRERLGDEMAEWVRDARAFINDGSPDGPRLRNLAARRTALFEELQENAEDLEIEDDVSVDSAGNVNLYSMNSESSLYIDITLCGKPVKALIDSGAERNFISEQVVKRLGLSTRVKNDSYLISLANGTKVQKRVDVQTRNLDMRYGRSHQEKISFDVTRLGTYQVILGIEWMRKHNPIIDWRTGMITFPEETVSLGAVHVDETMKHIPGEYYEWLELFTERPDDSALPEHKPWDHEIKLKEGFRPAYGPIYRTTLAEDEATKKWLLEKMVPRGLYREGHGEAGAPLHYARKGDDPLGRPCGDYRHLNSGTEKDRYPLPLIDSMMDKLKGAVIFTKLDLWSAFNLVRIKRGDEWKAAIRTKYGLFEPLVMTFGMTNAPATQQRMMDRILEKYLEKFVMVYLDDIIIYSKSIEEHKEHVKLVLQALWEAGLRCKPVKCEFYKEQVQFLGHRISGERIETLDDKIQSIKEWETPKTVKQLQSFLGLANYYRRFVKDYSKISAPLTELTKKDQAYQWNDSAKEAFQSIKDAFVKGSFLGIFDPEKGIRIETDASDVALGAVLSQSQQIGKRHYRIPLAFWSRKLNAAERNYQTSDKEMLAIVEALKHWRVYAVGSSETVDILSDHHNLQYFMTTKQLNARQARWAEKLSEYDFKITHVKGEDNGRADALSRKPEYSAKEKEESEPILKEDEEGFLIYNRGQLMAITAVTDKHWADLISEATEREKEQNALPDMTRGEWEKIENIWYKNKRLYIPTKLAEEFVREQHGLPYNGHMGVARCYYQINKDYFIVKLRSVVKKVIAECEICGKAKNPRRKPWGQLHPTQIPDNPWELIGWDFIVKLPVSTDRTTKIEYDSIFVVTEHRTNYATFEPFRETWGAEEVADIFLRRIVSQWGLPKQIISDRDTRFTSKFWETLTARMGVKRKLSTAWHPQTDGKTERLNGWLEGYLRCYVNYDQDNWVDYLPMAEMAYNGAPHESTRITPFYANYGREPEGFRTGLELESTSESAEIRAKQMEEMQERIGNSLQYTKERMKKYHDRGRLMEPAYKKGDKVYLLRRNIKTTRPSDKLDWVKMGPYEIEEVYGPLTYKLKLPTTVKIHPVFHVSLLEPAPENAQTPMLEEVDPEREYEVEKIISHRMHYGKLQYLVKWIGYPESENGWEPTSNLTSCEELLEAYQRTHPRTDFREMESRGQRRRGQQQRKKPRLHRQNATLQTVSLASLSLPRRRVRPNTSGHDGPSHSFAVEEEPVAFANEGFWPWLLLLLLVVYPWIFPRTPSPGNEGRSCPKNRRPRRRNASRARTQNTARTSKGPQRTFGSPWSNKNKGPYYRRCPQ</sequence>
<dbReference type="EMBL" id="NCSJ02000141">
    <property type="protein sequence ID" value="RFU29059.1"/>
    <property type="molecule type" value="Genomic_DNA"/>
</dbReference>
<dbReference type="Gene3D" id="2.40.70.10">
    <property type="entry name" value="Acid Proteases"/>
    <property type="match status" value="1"/>
</dbReference>
<dbReference type="SUPFAM" id="SSF50630">
    <property type="entry name" value="Acid proteases"/>
    <property type="match status" value="1"/>
</dbReference>
<feature type="domain" description="Integrase catalytic" evidence="21">
    <location>
        <begin position="1566"/>
        <end position="1731"/>
    </location>
</feature>
<dbReference type="GO" id="GO:0003887">
    <property type="term" value="F:DNA-directed DNA polymerase activity"/>
    <property type="evidence" value="ECO:0007669"/>
    <property type="project" value="UniProtKB-KW"/>
</dbReference>
<accession>A0A3E2H6P8</accession>
<dbReference type="OMA" id="DFREMES"/>
<keyword evidence="3" id="KW-0645">Protease</keyword>
<dbReference type="PROSITE" id="PS50878">
    <property type="entry name" value="RT_POL"/>
    <property type="match status" value="1"/>
</dbReference>
<dbReference type="InterPro" id="IPR043502">
    <property type="entry name" value="DNA/RNA_pol_sf"/>
</dbReference>
<feature type="compositionally biased region" description="Polar residues" evidence="18">
    <location>
        <begin position="2048"/>
        <end position="2062"/>
    </location>
</feature>
<evidence type="ECO:0000259" key="19">
    <source>
        <dbReference type="PROSITE" id="PS50013"/>
    </source>
</evidence>
<dbReference type="GO" id="GO:0006310">
    <property type="term" value="P:DNA recombination"/>
    <property type="evidence" value="ECO:0007669"/>
    <property type="project" value="UniProtKB-KW"/>
</dbReference>
<proteinExistence type="predicted"/>
<dbReference type="EC" id="2.7.7.49" evidence="2"/>
<feature type="region of interest" description="Disordered" evidence="18">
    <location>
        <begin position="351"/>
        <end position="374"/>
    </location>
</feature>
<comment type="caution">
    <text evidence="22">The sequence shown here is derived from an EMBL/GenBank/DDBJ whole genome shotgun (WGS) entry which is preliminary data.</text>
</comment>
<dbReference type="InterPro" id="IPR021109">
    <property type="entry name" value="Peptidase_aspartic_dom_sf"/>
</dbReference>
<keyword evidence="9" id="KW-0255">Endonuclease</keyword>
<dbReference type="InterPro" id="IPR041588">
    <property type="entry name" value="Integrase_H2C2"/>
</dbReference>
<dbReference type="CDD" id="cd00303">
    <property type="entry name" value="retropepsin_like"/>
    <property type="match status" value="1"/>
</dbReference>
<dbReference type="InterPro" id="IPR005162">
    <property type="entry name" value="Retrotrans_gag_dom"/>
</dbReference>
<dbReference type="GO" id="GO:0005634">
    <property type="term" value="C:nucleus"/>
    <property type="evidence" value="ECO:0007669"/>
    <property type="project" value="UniProtKB-ARBA"/>
</dbReference>
<dbReference type="GO" id="GO:0003723">
    <property type="term" value="F:RNA binding"/>
    <property type="evidence" value="ECO:0007669"/>
    <property type="project" value="UniProtKB-KW"/>
</dbReference>
<dbReference type="InterPro" id="IPR001969">
    <property type="entry name" value="Aspartic_peptidase_AS"/>
</dbReference>
<evidence type="ECO:0000256" key="13">
    <source>
        <dbReference type="ARBA" id="ARBA00022908"/>
    </source>
</evidence>
<dbReference type="InterPro" id="IPR001584">
    <property type="entry name" value="Integrase_cat-core"/>
</dbReference>
<dbReference type="Pfam" id="PF17921">
    <property type="entry name" value="Integrase_H2C2"/>
    <property type="match status" value="1"/>
</dbReference>
<feature type="compositionally biased region" description="Basic and acidic residues" evidence="18">
    <location>
        <begin position="1920"/>
        <end position="1931"/>
    </location>
</feature>
<evidence type="ECO:0000256" key="6">
    <source>
        <dbReference type="ARBA" id="ARBA00022722"/>
    </source>
</evidence>
<evidence type="ECO:0000313" key="23">
    <source>
        <dbReference type="Proteomes" id="UP000258309"/>
    </source>
</evidence>
<dbReference type="Pfam" id="PF00078">
    <property type="entry name" value="RVT_1"/>
    <property type="match status" value="1"/>
</dbReference>
<dbReference type="InterPro" id="IPR016197">
    <property type="entry name" value="Chromo-like_dom_sf"/>
</dbReference>
<dbReference type="InterPro" id="IPR041373">
    <property type="entry name" value="RT_RNaseH"/>
</dbReference>
<evidence type="ECO:0000256" key="9">
    <source>
        <dbReference type="ARBA" id="ARBA00022759"/>
    </source>
</evidence>
<evidence type="ECO:0000256" key="12">
    <source>
        <dbReference type="ARBA" id="ARBA00022884"/>
    </source>
</evidence>
<feature type="compositionally biased region" description="Low complexity" evidence="18">
    <location>
        <begin position="2037"/>
        <end position="2047"/>
    </location>
</feature>
<evidence type="ECO:0000256" key="7">
    <source>
        <dbReference type="ARBA" id="ARBA00022723"/>
    </source>
</evidence>
<dbReference type="Pfam" id="PF17917">
    <property type="entry name" value="RT_RNaseH"/>
    <property type="match status" value="1"/>
</dbReference>
<evidence type="ECO:0000256" key="3">
    <source>
        <dbReference type="ARBA" id="ARBA00022670"/>
    </source>
</evidence>
<protein>
    <recommendedName>
        <fullName evidence="2">RNA-directed DNA polymerase</fullName>
        <ecNumber evidence="2">2.7.7.49</ecNumber>
    </recommendedName>
</protein>
<feature type="compositionally biased region" description="Basic residues" evidence="18">
    <location>
        <begin position="1932"/>
        <end position="1947"/>
    </location>
</feature>
<dbReference type="Gene3D" id="2.40.50.40">
    <property type="match status" value="1"/>
</dbReference>
<feature type="region of interest" description="Disordered" evidence="18">
    <location>
        <begin position="2015"/>
        <end position="2072"/>
    </location>
</feature>
<dbReference type="FunFam" id="3.30.70.270:FF:000020">
    <property type="entry name" value="Transposon Tf2-6 polyprotein-like Protein"/>
    <property type="match status" value="1"/>
</dbReference>
<evidence type="ECO:0000259" key="21">
    <source>
        <dbReference type="PROSITE" id="PS50994"/>
    </source>
</evidence>
<feature type="region of interest" description="Disordered" evidence="18">
    <location>
        <begin position="418"/>
        <end position="438"/>
    </location>
</feature>
<feature type="compositionally biased region" description="Polar residues" evidence="18">
    <location>
        <begin position="54"/>
        <end position="63"/>
    </location>
</feature>
<dbReference type="Proteomes" id="UP000258309">
    <property type="component" value="Unassembled WGS sequence"/>
</dbReference>
<dbReference type="GO" id="GO:0006338">
    <property type="term" value="P:chromatin remodeling"/>
    <property type="evidence" value="ECO:0007669"/>
    <property type="project" value="UniProtKB-ARBA"/>
</dbReference>
<dbReference type="Gene3D" id="3.10.10.10">
    <property type="entry name" value="HIV Type 1 Reverse Transcriptase, subunit A, domain 1"/>
    <property type="match status" value="1"/>
</dbReference>
<dbReference type="CDD" id="cd01647">
    <property type="entry name" value="RT_LTR"/>
    <property type="match status" value="1"/>
</dbReference>
<dbReference type="PANTHER" id="PTHR37984:SF5">
    <property type="entry name" value="PROTEIN NYNRIN-LIKE"/>
    <property type="match status" value="1"/>
</dbReference>
<dbReference type="GO" id="GO:0006508">
    <property type="term" value="P:proteolysis"/>
    <property type="evidence" value="ECO:0007669"/>
    <property type="project" value="UniProtKB-KW"/>
</dbReference>
<dbReference type="InterPro" id="IPR050951">
    <property type="entry name" value="Retrovirus_Pol_polyprotein"/>
</dbReference>
<dbReference type="GO" id="GO:0004190">
    <property type="term" value="F:aspartic-type endopeptidase activity"/>
    <property type="evidence" value="ECO:0007669"/>
    <property type="project" value="UniProtKB-KW"/>
</dbReference>
<keyword evidence="23" id="KW-1185">Reference proteome</keyword>
<feature type="compositionally biased region" description="Acidic residues" evidence="18">
    <location>
        <begin position="425"/>
        <end position="436"/>
    </location>
</feature>
<dbReference type="CDD" id="cd09274">
    <property type="entry name" value="RNase_HI_RT_Ty3"/>
    <property type="match status" value="1"/>
</dbReference>
<evidence type="ECO:0000256" key="18">
    <source>
        <dbReference type="SAM" id="MobiDB-lite"/>
    </source>
</evidence>
<dbReference type="SUPFAM" id="SSF56672">
    <property type="entry name" value="DNA/RNA polymerases"/>
    <property type="match status" value="1"/>
</dbReference>
<feature type="compositionally biased region" description="Acidic residues" evidence="18">
    <location>
        <begin position="18"/>
        <end position="52"/>
    </location>
</feature>
<keyword evidence="12" id="KW-0694">RNA-binding</keyword>
<feature type="non-terminal residue" evidence="22">
    <location>
        <position position="1"/>
    </location>
</feature>
<dbReference type="PROSITE" id="PS50013">
    <property type="entry name" value="CHROMO_2"/>
    <property type="match status" value="1"/>
</dbReference>
<keyword evidence="4" id="KW-0808">Transferase</keyword>
<evidence type="ECO:0000256" key="2">
    <source>
        <dbReference type="ARBA" id="ARBA00012493"/>
    </source>
</evidence>
<evidence type="ECO:0000313" key="22">
    <source>
        <dbReference type="EMBL" id="RFU29059.1"/>
    </source>
</evidence>
<feature type="compositionally biased region" description="Polar residues" evidence="18">
    <location>
        <begin position="1948"/>
        <end position="1959"/>
    </location>
</feature>
<dbReference type="Gene3D" id="3.30.420.10">
    <property type="entry name" value="Ribonuclease H-like superfamily/Ribonuclease H"/>
    <property type="match status" value="1"/>
</dbReference>
<feature type="non-terminal residue" evidence="22">
    <location>
        <position position="2072"/>
    </location>
</feature>
<evidence type="ECO:0000256" key="16">
    <source>
        <dbReference type="ARBA" id="ARBA00023125"/>
    </source>
</evidence>
<feature type="compositionally biased region" description="Polar residues" evidence="18">
    <location>
        <begin position="1"/>
        <end position="17"/>
    </location>
</feature>
<dbReference type="OrthoDB" id="5428705at2759"/>
<keyword evidence="14" id="KW-0695">RNA-directed DNA polymerase</keyword>
<comment type="subunit">
    <text evidence="1">Component of the NuA4 histone acetyltransferase complex.</text>
</comment>
<keyword evidence="7" id="KW-0479">Metal-binding</keyword>
<dbReference type="GO" id="GO:0003964">
    <property type="term" value="F:RNA-directed DNA polymerase activity"/>
    <property type="evidence" value="ECO:0007669"/>
    <property type="project" value="UniProtKB-KW"/>
</dbReference>
<dbReference type="Pfam" id="PF00385">
    <property type="entry name" value="Chromo"/>
    <property type="match status" value="1"/>
</dbReference>
<feature type="region of interest" description="Disordered" evidence="18">
    <location>
        <begin position="1"/>
        <end position="136"/>
    </location>
</feature>
<dbReference type="GO" id="GO:0046872">
    <property type="term" value="F:metal ion binding"/>
    <property type="evidence" value="ECO:0007669"/>
    <property type="project" value="UniProtKB-KW"/>
</dbReference>
<dbReference type="InterPro" id="IPR023780">
    <property type="entry name" value="Chromo_domain"/>
</dbReference>
<name>A0A3E2H6P8_SCYLI</name>
<evidence type="ECO:0000256" key="10">
    <source>
        <dbReference type="ARBA" id="ARBA00022801"/>
    </source>
</evidence>
<feature type="region of interest" description="Disordered" evidence="18">
    <location>
        <begin position="1919"/>
        <end position="1979"/>
    </location>
</feature>
<reference evidence="22 23" key="1">
    <citation type="submission" date="2018-05" db="EMBL/GenBank/DDBJ databases">
        <title>Draft genome sequence of Scytalidium lignicola DSM 105466, a ubiquitous saprotrophic fungus.</title>
        <authorList>
            <person name="Buettner E."/>
            <person name="Gebauer A.M."/>
            <person name="Hofrichter M."/>
            <person name="Liers C."/>
            <person name="Kellner H."/>
        </authorList>
    </citation>
    <scope>NUCLEOTIDE SEQUENCE [LARGE SCALE GENOMIC DNA]</scope>
    <source>
        <strain evidence="22 23">DSM 105466</strain>
    </source>
</reference>
<dbReference type="InterPro" id="IPR000953">
    <property type="entry name" value="Chromo/chromo_shadow_dom"/>
</dbReference>
<dbReference type="GO" id="GO:0004519">
    <property type="term" value="F:endonuclease activity"/>
    <property type="evidence" value="ECO:0007669"/>
    <property type="project" value="UniProtKB-KW"/>
</dbReference>
<keyword evidence="15" id="KW-0239">DNA-directed DNA polymerase</keyword>
<evidence type="ECO:0000256" key="4">
    <source>
        <dbReference type="ARBA" id="ARBA00022679"/>
    </source>
</evidence>
<evidence type="ECO:0000259" key="20">
    <source>
        <dbReference type="PROSITE" id="PS50878"/>
    </source>
</evidence>
<dbReference type="SMART" id="SM00298">
    <property type="entry name" value="CHROMO"/>
    <property type="match status" value="1"/>
</dbReference>
<keyword evidence="17" id="KW-0233">DNA recombination</keyword>
<evidence type="ECO:0000256" key="15">
    <source>
        <dbReference type="ARBA" id="ARBA00022932"/>
    </source>
</evidence>
<evidence type="ECO:0000256" key="14">
    <source>
        <dbReference type="ARBA" id="ARBA00022918"/>
    </source>
</evidence>
<dbReference type="InterPro" id="IPR000477">
    <property type="entry name" value="RT_dom"/>
</dbReference>
<keyword evidence="11" id="KW-0460">Magnesium</keyword>
<feature type="compositionally biased region" description="Acidic residues" evidence="18">
    <location>
        <begin position="117"/>
        <end position="128"/>
    </location>
</feature>
<dbReference type="Pfam" id="PF03732">
    <property type="entry name" value="Retrotrans_gag"/>
    <property type="match status" value="1"/>
</dbReference>
<dbReference type="Gene3D" id="1.10.340.70">
    <property type="match status" value="1"/>
</dbReference>
<feature type="region of interest" description="Disordered" evidence="18">
    <location>
        <begin position="1405"/>
        <end position="1424"/>
    </location>
</feature>
<evidence type="ECO:0000256" key="11">
    <source>
        <dbReference type="ARBA" id="ARBA00022842"/>
    </source>
</evidence>
<feature type="compositionally biased region" description="Pro residues" evidence="18">
    <location>
        <begin position="97"/>
        <end position="116"/>
    </location>
</feature>
<dbReference type="Gene3D" id="3.30.70.270">
    <property type="match status" value="2"/>
</dbReference>
<dbReference type="Pfam" id="PF24626">
    <property type="entry name" value="SH3_Tf2-1"/>
    <property type="match status" value="1"/>
</dbReference>
<dbReference type="PROSITE" id="PS50994">
    <property type="entry name" value="INTEGRASE"/>
    <property type="match status" value="1"/>
</dbReference>
<dbReference type="GO" id="GO:0003677">
    <property type="term" value="F:DNA binding"/>
    <property type="evidence" value="ECO:0007669"/>
    <property type="project" value="UniProtKB-KW"/>
</dbReference>
<dbReference type="InterPro" id="IPR043128">
    <property type="entry name" value="Rev_trsase/Diguanyl_cyclase"/>
</dbReference>
<dbReference type="SUPFAM" id="SSF54160">
    <property type="entry name" value="Chromo domain-like"/>
    <property type="match status" value="1"/>
</dbReference>
<dbReference type="InterPro" id="IPR012337">
    <property type="entry name" value="RNaseH-like_sf"/>
</dbReference>
<dbReference type="Pfam" id="PF13975">
    <property type="entry name" value="gag-asp_proteas"/>
    <property type="match status" value="1"/>
</dbReference>
<organism evidence="22 23">
    <name type="scientific">Scytalidium lignicola</name>
    <name type="common">Hyphomycete</name>
    <dbReference type="NCBI Taxonomy" id="5539"/>
    <lineage>
        <taxon>Eukaryota</taxon>
        <taxon>Fungi</taxon>
        <taxon>Dikarya</taxon>
        <taxon>Ascomycota</taxon>
        <taxon>Pezizomycotina</taxon>
        <taxon>Leotiomycetes</taxon>
        <taxon>Leotiomycetes incertae sedis</taxon>
        <taxon>Scytalidium</taxon>
    </lineage>
</organism>
<dbReference type="STRING" id="5539.A0A3E2H6P8"/>
<dbReference type="CDD" id="cd00024">
    <property type="entry name" value="CD_CSD"/>
    <property type="match status" value="1"/>
</dbReference>
<dbReference type="GO" id="GO:0015074">
    <property type="term" value="P:DNA integration"/>
    <property type="evidence" value="ECO:0007669"/>
    <property type="project" value="UniProtKB-KW"/>
</dbReference>
<dbReference type="InterPro" id="IPR056924">
    <property type="entry name" value="SH3_Tf2-1"/>
</dbReference>
<keyword evidence="8" id="KW-0064">Aspartyl protease</keyword>
<dbReference type="PROSITE" id="PS00141">
    <property type="entry name" value="ASP_PROTEASE"/>
    <property type="match status" value="1"/>
</dbReference>
<gene>
    <name evidence="22" type="ORF">B7463_g7277</name>
</gene>
<dbReference type="PANTHER" id="PTHR37984">
    <property type="entry name" value="PROTEIN CBG26694"/>
    <property type="match status" value="1"/>
</dbReference>
<feature type="compositionally biased region" description="Basic residues" evidence="18">
    <location>
        <begin position="2025"/>
        <end position="2036"/>
    </location>
</feature>